<gene>
    <name evidence="2" type="ORF">LTRI10_LOCUS42359</name>
</gene>
<keyword evidence="3" id="KW-1185">Reference proteome</keyword>
<protein>
    <submittedName>
        <fullName evidence="2">Uncharacterized protein</fullName>
    </submittedName>
</protein>
<sequence length="164" mass="18653">MRGIAEPYAISGNGRHAVDFDLYAVAIICLLNPGNHPHRHHSLPPPLRPSSQATPTSWRGTPSSVTSRKVPAGREVRATPGLPRQQHRRRDPQTKHLQFLRDDVERFEGSYWSAPTPGRVLEEKESTRKKDLREEEDREMAAAEYCFFNLLDIVLMDPLPLLLL</sequence>
<dbReference type="Proteomes" id="UP001497516">
    <property type="component" value="Chromosome 7"/>
</dbReference>
<evidence type="ECO:0000313" key="3">
    <source>
        <dbReference type="Proteomes" id="UP001497516"/>
    </source>
</evidence>
<dbReference type="EMBL" id="OZ034820">
    <property type="protein sequence ID" value="CAL1402352.1"/>
    <property type="molecule type" value="Genomic_DNA"/>
</dbReference>
<reference evidence="2 3" key="1">
    <citation type="submission" date="2024-04" db="EMBL/GenBank/DDBJ databases">
        <authorList>
            <person name="Fracassetti M."/>
        </authorList>
    </citation>
    <scope>NUCLEOTIDE SEQUENCE [LARGE SCALE GENOMIC DNA]</scope>
</reference>
<evidence type="ECO:0000313" key="2">
    <source>
        <dbReference type="EMBL" id="CAL1402352.1"/>
    </source>
</evidence>
<name>A0AAV2FWH6_9ROSI</name>
<dbReference type="AlphaFoldDB" id="A0AAV2FWH6"/>
<organism evidence="2 3">
    <name type="scientific">Linum trigynum</name>
    <dbReference type="NCBI Taxonomy" id="586398"/>
    <lineage>
        <taxon>Eukaryota</taxon>
        <taxon>Viridiplantae</taxon>
        <taxon>Streptophyta</taxon>
        <taxon>Embryophyta</taxon>
        <taxon>Tracheophyta</taxon>
        <taxon>Spermatophyta</taxon>
        <taxon>Magnoliopsida</taxon>
        <taxon>eudicotyledons</taxon>
        <taxon>Gunneridae</taxon>
        <taxon>Pentapetalae</taxon>
        <taxon>rosids</taxon>
        <taxon>fabids</taxon>
        <taxon>Malpighiales</taxon>
        <taxon>Linaceae</taxon>
        <taxon>Linum</taxon>
    </lineage>
</organism>
<evidence type="ECO:0000256" key="1">
    <source>
        <dbReference type="SAM" id="MobiDB-lite"/>
    </source>
</evidence>
<feature type="region of interest" description="Disordered" evidence="1">
    <location>
        <begin position="37"/>
        <end position="97"/>
    </location>
</feature>
<feature type="region of interest" description="Disordered" evidence="1">
    <location>
        <begin position="116"/>
        <end position="135"/>
    </location>
</feature>
<feature type="compositionally biased region" description="Polar residues" evidence="1">
    <location>
        <begin position="52"/>
        <end position="67"/>
    </location>
</feature>
<proteinExistence type="predicted"/>
<feature type="compositionally biased region" description="Basic and acidic residues" evidence="1">
    <location>
        <begin position="120"/>
        <end position="135"/>
    </location>
</feature>
<accession>A0AAV2FWH6</accession>